<dbReference type="PANTHER" id="PTHR31435:SF10">
    <property type="entry name" value="BSR4717 PROTEIN"/>
    <property type="match status" value="1"/>
</dbReference>
<evidence type="ECO:0000313" key="5">
    <source>
        <dbReference type="Proteomes" id="UP000263268"/>
    </source>
</evidence>
<keyword evidence="2" id="KW-0808">Transferase</keyword>
<dbReference type="Proteomes" id="UP000012024">
    <property type="component" value="Unassembled WGS sequence"/>
</dbReference>
<dbReference type="Gene3D" id="3.40.630.30">
    <property type="match status" value="1"/>
</dbReference>
<comment type="caution">
    <text evidence="2">The sequence shown here is derived from an EMBL/GenBank/DDBJ whole genome shotgun (WGS) entry which is preliminary data.</text>
</comment>
<dbReference type="PATRIC" id="fig|1137281.3.peg.2508"/>
<dbReference type="RefSeq" id="WP_007651212.1">
    <property type="nucleotide sequence ID" value="NZ_ANLA01000020.1"/>
</dbReference>
<dbReference type="eggNOG" id="COG2388">
    <property type="taxonomic scope" value="Bacteria"/>
</dbReference>
<sequence>MNIQHEDNGTRGKFYIEIDNKQEAEMTYRYKNNNIIDIDHTEVKETLKGQGIGYKLIDAAVSFMRENNLKAAPTCSYAKAVFEKKQDQYKDVIA</sequence>
<organism evidence="2 4">
    <name type="scientific">Xanthomarina gelatinilytica</name>
    <dbReference type="NCBI Taxonomy" id="1137281"/>
    <lineage>
        <taxon>Bacteria</taxon>
        <taxon>Pseudomonadati</taxon>
        <taxon>Bacteroidota</taxon>
        <taxon>Flavobacteriia</taxon>
        <taxon>Flavobacteriales</taxon>
        <taxon>Flavobacteriaceae</taxon>
        <taxon>Xanthomarina</taxon>
    </lineage>
</organism>
<dbReference type="GO" id="GO:0016740">
    <property type="term" value="F:transferase activity"/>
    <property type="evidence" value="ECO:0007669"/>
    <property type="project" value="UniProtKB-KW"/>
</dbReference>
<dbReference type="EMBL" id="ANLA01000020">
    <property type="protein sequence ID" value="EMQ94140.1"/>
    <property type="molecule type" value="Genomic_DNA"/>
</dbReference>
<dbReference type="Proteomes" id="UP000263268">
    <property type="component" value="Unassembled WGS sequence"/>
</dbReference>
<dbReference type="InterPro" id="IPR031165">
    <property type="entry name" value="GNAT_YJDJ"/>
</dbReference>
<evidence type="ECO:0000259" key="1">
    <source>
        <dbReference type="PROSITE" id="PS51729"/>
    </source>
</evidence>
<dbReference type="PROSITE" id="PS51729">
    <property type="entry name" value="GNAT_YJDJ"/>
    <property type="match status" value="1"/>
</dbReference>
<gene>
    <name evidence="2" type="ORF">D778_01152</name>
    <name evidence="3" type="ORF">DHV22_09425</name>
</gene>
<reference evidence="3 5" key="2">
    <citation type="journal article" date="2018" name="Nat. Biotechnol.">
        <title>A standardized bacterial taxonomy based on genome phylogeny substantially revises the tree of life.</title>
        <authorList>
            <person name="Parks D.H."/>
            <person name="Chuvochina M."/>
            <person name="Waite D.W."/>
            <person name="Rinke C."/>
            <person name="Skarshewski A."/>
            <person name="Chaumeil P.A."/>
            <person name="Hugenholtz P."/>
        </authorList>
    </citation>
    <scope>NUCLEOTIDE SEQUENCE [LARGE SCALE GENOMIC DNA]</scope>
    <source>
        <strain evidence="3">UBA10227</strain>
    </source>
</reference>
<reference evidence="2 4" key="1">
    <citation type="submission" date="2012-12" db="EMBL/GenBank/DDBJ databases">
        <title>Genome assembly of Formosa sp. AK20.</title>
        <authorList>
            <person name="Kumar R."/>
            <person name="Khatri I."/>
            <person name="Vaidya B."/>
            <person name="Subramanian S."/>
            <person name="Pinnaka A."/>
        </authorList>
    </citation>
    <scope>NUCLEOTIDE SEQUENCE [LARGE SCALE GENOMIC DNA]</scope>
    <source>
        <strain evidence="2 4">AK20</strain>
    </source>
</reference>
<evidence type="ECO:0000313" key="2">
    <source>
        <dbReference type="EMBL" id="EMQ94140.1"/>
    </source>
</evidence>
<keyword evidence="4" id="KW-1185">Reference proteome</keyword>
<dbReference type="OrthoDB" id="9793389at2"/>
<name>M7MH37_9FLAO</name>
<protein>
    <submittedName>
        <fullName evidence="2">Acetyltransferase (GNAT) family protein</fullName>
    </submittedName>
    <submittedName>
        <fullName evidence="3">N-acetyltransferase</fullName>
    </submittedName>
</protein>
<feature type="domain" description="N-acetyltransferase" evidence="1">
    <location>
        <begin position="6"/>
        <end position="94"/>
    </location>
</feature>
<dbReference type="EMBL" id="DPRK01000147">
    <property type="protein sequence ID" value="HCY81791.1"/>
    <property type="molecule type" value="Genomic_DNA"/>
</dbReference>
<dbReference type="AlphaFoldDB" id="M7MH37"/>
<evidence type="ECO:0000313" key="4">
    <source>
        <dbReference type="Proteomes" id="UP000012024"/>
    </source>
</evidence>
<evidence type="ECO:0000313" key="3">
    <source>
        <dbReference type="EMBL" id="HCY81791.1"/>
    </source>
</evidence>
<dbReference type="SUPFAM" id="SSF55729">
    <property type="entry name" value="Acyl-CoA N-acyltransferases (Nat)"/>
    <property type="match status" value="1"/>
</dbReference>
<accession>M7MH37</accession>
<proteinExistence type="predicted"/>
<dbReference type="GeneID" id="98642331"/>
<dbReference type="InterPro" id="IPR016181">
    <property type="entry name" value="Acyl_CoA_acyltransferase"/>
</dbReference>
<dbReference type="Pfam" id="PF14542">
    <property type="entry name" value="Acetyltransf_CG"/>
    <property type="match status" value="1"/>
</dbReference>
<dbReference type="PANTHER" id="PTHR31435">
    <property type="entry name" value="PROTEIN NATD1"/>
    <property type="match status" value="1"/>
</dbReference>
<dbReference type="InterPro" id="IPR045057">
    <property type="entry name" value="Gcn5-rel_NAT"/>
</dbReference>